<keyword evidence="7 8" id="KW-0472">Membrane</keyword>
<dbReference type="RefSeq" id="WP_354555470.1">
    <property type="nucleotide sequence ID" value="NZ_JBEPMB010000001.1"/>
</dbReference>
<dbReference type="EMBL" id="JBEPMB010000001">
    <property type="protein sequence ID" value="MET3612946.1"/>
    <property type="molecule type" value="Genomic_DNA"/>
</dbReference>
<sequence>MNSTIDVILPVFLVLGLGYLAAWTKILSEEAIDGLMRYAQNIGAPILLFKSISALDLSHAYDAGLLLSFYLGALISFGVGLAGAILVFKRALPDAVAIGFACLFSNTLLLGVPITERAYGTEALAGNFAIISLHAPIFYGLGILCMEIAKSHGHGLAKRHIAARIVRAVAVQPLIFGITAGFAVNLTGLALPSSVQSAAGMIAATAIPTALFGLGAVLRRYRLDGDKATVAMICVCSLLLHPAITYLLSHSVFAGSVSDQRSAVITAAMAPGVNAYLFAHYYGVAKRVNAAAVIAATALSILTIPLWLHLLP</sequence>
<feature type="transmembrane region" description="Helical" evidence="8">
    <location>
        <begin position="165"/>
        <end position="186"/>
    </location>
</feature>
<feature type="transmembrane region" description="Helical" evidence="8">
    <location>
        <begin position="291"/>
        <end position="310"/>
    </location>
</feature>
<dbReference type="Gene3D" id="1.20.1530.20">
    <property type="match status" value="1"/>
</dbReference>
<dbReference type="Pfam" id="PF03547">
    <property type="entry name" value="Mem_trans"/>
    <property type="match status" value="1"/>
</dbReference>
<keyword evidence="6 8" id="KW-1133">Transmembrane helix</keyword>
<dbReference type="PANTHER" id="PTHR36838:SF3">
    <property type="entry name" value="TRANSPORTER AUXIN EFFLUX CARRIER EC FAMILY"/>
    <property type="match status" value="1"/>
</dbReference>
<evidence type="ECO:0000256" key="8">
    <source>
        <dbReference type="SAM" id="Phobius"/>
    </source>
</evidence>
<evidence type="ECO:0000256" key="5">
    <source>
        <dbReference type="ARBA" id="ARBA00022692"/>
    </source>
</evidence>
<keyword evidence="10" id="KW-1185">Reference proteome</keyword>
<feature type="transmembrane region" description="Helical" evidence="8">
    <location>
        <begin position="95"/>
        <end position="112"/>
    </location>
</feature>
<dbReference type="InterPro" id="IPR038770">
    <property type="entry name" value="Na+/solute_symporter_sf"/>
</dbReference>
<comment type="similarity">
    <text evidence="2">Belongs to the auxin efflux carrier (TC 2.A.69) family.</text>
</comment>
<proteinExistence type="inferred from homology"/>
<keyword evidence="3" id="KW-0813">Transport</keyword>
<evidence type="ECO:0000313" key="9">
    <source>
        <dbReference type="EMBL" id="MET3612946.1"/>
    </source>
</evidence>
<evidence type="ECO:0000256" key="3">
    <source>
        <dbReference type="ARBA" id="ARBA00022448"/>
    </source>
</evidence>
<keyword evidence="4" id="KW-1003">Cell membrane</keyword>
<accession>A0ABV2IX09</accession>
<reference evidence="9 10" key="1">
    <citation type="submission" date="2024-06" db="EMBL/GenBank/DDBJ databases">
        <title>Genomic Encyclopedia of Type Strains, Phase IV (KMG-IV): sequencing the most valuable type-strain genomes for metagenomic binning, comparative biology and taxonomic classification.</title>
        <authorList>
            <person name="Goeker M."/>
        </authorList>
    </citation>
    <scope>NUCLEOTIDE SEQUENCE [LARGE SCALE GENOMIC DNA]</scope>
    <source>
        <strain evidence="9 10">DSM 29780</strain>
    </source>
</reference>
<name>A0ABV2IX09_9HYPH</name>
<protein>
    <submittedName>
        <fullName evidence="9">Permease</fullName>
    </submittedName>
</protein>
<evidence type="ECO:0000256" key="7">
    <source>
        <dbReference type="ARBA" id="ARBA00023136"/>
    </source>
</evidence>
<dbReference type="InterPro" id="IPR004776">
    <property type="entry name" value="Mem_transp_PIN-like"/>
</dbReference>
<comment type="subcellular location">
    <subcellularLocation>
        <location evidence="1">Cell membrane</location>
        <topology evidence="1">Multi-pass membrane protein</topology>
    </subcellularLocation>
</comment>
<feature type="transmembrane region" description="Helical" evidence="8">
    <location>
        <begin position="198"/>
        <end position="218"/>
    </location>
</feature>
<evidence type="ECO:0000256" key="2">
    <source>
        <dbReference type="ARBA" id="ARBA00010145"/>
    </source>
</evidence>
<dbReference type="PANTHER" id="PTHR36838">
    <property type="entry name" value="AUXIN EFFLUX CARRIER FAMILY PROTEIN"/>
    <property type="match status" value="1"/>
</dbReference>
<organism evidence="9 10">
    <name type="scientific">Rhizobium aquaticum</name>
    <dbReference type="NCBI Taxonomy" id="1549636"/>
    <lineage>
        <taxon>Bacteria</taxon>
        <taxon>Pseudomonadati</taxon>
        <taxon>Pseudomonadota</taxon>
        <taxon>Alphaproteobacteria</taxon>
        <taxon>Hyphomicrobiales</taxon>
        <taxon>Rhizobiaceae</taxon>
        <taxon>Rhizobium/Agrobacterium group</taxon>
        <taxon>Rhizobium</taxon>
    </lineage>
</organism>
<evidence type="ECO:0000256" key="1">
    <source>
        <dbReference type="ARBA" id="ARBA00004651"/>
    </source>
</evidence>
<feature type="transmembrane region" description="Helical" evidence="8">
    <location>
        <begin position="261"/>
        <end position="279"/>
    </location>
</feature>
<comment type="caution">
    <text evidence="9">The sequence shown here is derived from an EMBL/GenBank/DDBJ whole genome shotgun (WGS) entry which is preliminary data.</text>
</comment>
<evidence type="ECO:0000256" key="4">
    <source>
        <dbReference type="ARBA" id="ARBA00022475"/>
    </source>
</evidence>
<keyword evidence="5 8" id="KW-0812">Transmembrane</keyword>
<evidence type="ECO:0000313" key="10">
    <source>
        <dbReference type="Proteomes" id="UP001549047"/>
    </source>
</evidence>
<dbReference type="Proteomes" id="UP001549047">
    <property type="component" value="Unassembled WGS sequence"/>
</dbReference>
<gene>
    <name evidence="9" type="ORF">ABID16_001251</name>
</gene>
<feature type="transmembrane region" description="Helical" evidence="8">
    <location>
        <begin position="230"/>
        <end position="249"/>
    </location>
</feature>
<feature type="transmembrane region" description="Helical" evidence="8">
    <location>
        <begin position="7"/>
        <end position="26"/>
    </location>
</feature>
<evidence type="ECO:0000256" key="6">
    <source>
        <dbReference type="ARBA" id="ARBA00022989"/>
    </source>
</evidence>
<feature type="transmembrane region" description="Helical" evidence="8">
    <location>
        <begin position="65"/>
        <end position="88"/>
    </location>
</feature>
<feature type="transmembrane region" description="Helical" evidence="8">
    <location>
        <begin position="124"/>
        <end position="144"/>
    </location>
</feature>